<dbReference type="RefSeq" id="WP_090972312.1">
    <property type="nucleotide sequence ID" value="NZ_FOLL01000004.1"/>
</dbReference>
<organism evidence="1 2">
    <name type="scientific">Parapedobacter composti</name>
    <dbReference type="NCBI Taxonomy" id="623281"/>
    <lineage>
        <taxon>Bacteria</taxon>
        <taxon>Pseudomonadati</taxon>
        <taxon>Bacteroidota</taxon>
        <taxon>Sphingobacteriia</taxon>
        <taxon>Sphingobacteriales</taxon>
        <taxon>Sphingobacteriaceae</taxon>
        <taxon>Parapedobacter</taxon>
    </lineage>
</organism>
<reference evidence="1 2" key="1">
    <citation type="submission" date="2016-10" db="EMBL/GenBank/DDBJ databases">
        <authorList>
            <person name="de Groot N.N."/>
        </authorList>
    </citation>
    <scope>NUCLEOTIDE SEQUENCE [LARGE SCALE GENOMIC DNA]</scope>
    <source>
        <strain evidence="1 2">DSM 22900</strain>
    </source>
</reference>
<sequence>MNHNYKYVLSILILLTAVVTAKAQKHYVWCPDEVEVKSRTGMAEGAEVGLVVYDGRVISKKGKIECSSEEVTSAIAQLLEKVYPSIRFVILNESAYYKQATDDRPTLKIGLSAYHAGFGVDVSTGVGIVGGSFAAMAFPKGEWNAATAIYLQFEDGETSTEKEISNVASRPNMLGYKSARKGLQESYEKSIQQLLFFLDKELAKIQ</sequence>
<dbReference type="EMBL" id="FOLL01000004">
    <property type="protein sequence ID" value="SFC07670.1"/>
    <property type="molecule type" value="Genomic_DNA"/>
</dbReference>
<name>A0A1I1GET6_9SPHI</name>
<keyword evidence="2" id="KW-1185">Reference proteome</keyword>
<accession>A0A1I1GET6</accession>
<dbReference type="Proteomes" id="UP000199577">
    <property type="component" value="Unassembled WGS sequence"/>
</dbReference>
<dbReference type="AlphaFoldDB" id="A0A1I1GET6"/>
<protein>
    <submittedName>
        <fullName evidence="1">Uncharacterized protein</fullName>
    </submittedName>
</protein>
<evidence type="ECO:0000313" key="1">
    <source>
        <dbReference type="EMBL" id="SFC07670.1"/>
    </source>
</evidence>
<dbReference type="OrthoDB" id="796632at2"/>
<evidence type="ECO:0000313" key="2">
    <source>
        <dbReference type="Proteomes" id="UP000199577"/>
    </source>
</evidence>
<gene>
    <name evidence="1" type="ORF">SAMN05421747_10426</name>
</gene>
<proteinExistence type="predicted"/>